<feature type="domain" description="HTH cro/C1-type" evidence="1">
    <location>
        <begin position="18"/>
        <end position="72"/>
    </location>
</feature>
<name>A0ABY8W9A4_9ACTN</name>
<gene>
    <name evidence="2" type="ORF">ACTOB_006267</name>
</gene>
<dbReference type="Pfam" id="PF13560">
    <property type="entry name" value="HTH_31"/>
    <property type="match status" value="1"/>
</dbReference>
<dbReference type="CDD" id="cd00093">
    <property type="entry name" value="HTH_XRE"/>
    <property type="match status" value="1"/>
</dbReference>
<sequence length="292" mass="32412">MSIGDDAPFEPEPVGATLARMRRARRLTGTQLADMVRMSQPKISRLERGKGLPDPADVATVARALGADEAQIRDLVRRAEDAQDRMTDWRPTVSPLVSRQESLAEWEADTVEVRDFQPALLAGLLQTSGYAREALLSFQTLARPVDDEPAETAILPAVTARIRRQEVLGDPAKSFRFVITESVLRSQVCPPAEMLAQLSHLRALLARHSNVRFAVIPDEGPLAFPPLHGFTLLDDRLVLIDVYNTGLVSRGPTDVRHYHKVFELFEASATTDLGPLLDKHEARCIEQLTRRA</sequence>
<dbReference type="InterPro" id="IPR010982">
    <property type="entry name" value="Lambda_DNA-bd_dom_sf"/>
</dbReference>
<dbReference type="SMART" id="SM00530">
    <property type="entry name" value="HTH_XRE"/>
    <property type="match status" value="1"/>
</dbReference>
<dbReference type="Gene3D" id="1.10.260.40">
    <property type="entry name" value="lambda repressor-like DNA-binding domains"/>
    <property type="match status" value="1"/>
</dbReference>
<dbReference type="EMBL" id="CP126980">
    <property type="protein sequence ID" value="WIM94253.1"/>
    <property type="molecule type" value="Genomic_DNA"/>
</dbReference>
<proteinExistence type="predicted"/>
<evidence type="ECO:0000259" key="1">
    <source>
        <dbReference type="PROSITE" id="PS50943"/>
    </source>
</evidence>
<dbReference type="Pfam" id="PF19054">
    <property type="entry name" value="DUF5753"/>
    <property type="match status" value="1"/>
</dbReference>
<evidence type="ECO:0000313" key="2">
    <source>
        <dbReference type="EMBL" id="WIM94253.1"/>
    </source>
</evidence>
<dbReference type="RefSeq" id="WP_284915456.1">
    <property type="nucleotide sequence ID" value="NZ_CP126980.1"/>
</dbReference>
<keyword evidence="3" id="KW-1185">Reference proteome</keyword>
<dbReference type="PROSITE" id="PS50943">
    <property type="entry name" value="HTH_CROC1"/>
    <property type="match status" value="1"/>
</dbReference>
<organism evidence="2 3">
    <name type="scientific">Actinoplanes oblitus</name>
    <dbReference type="NCBI Taxonomy" id="3040509"/>
    <lineage>
        <taxon>Bacteria</taxon>
        <taxon>Bacillati</taxon>
        <taxon>Actinomycetota</taxon>
        <taxon>Actinomycetes</taxon>
        <taxon>Micromonosporales</taxon>
        <taxon>Micromonosporaceae</taxon>
        <taxon>Actinoplanes</taxon>
    </lineage>
</organism>
<dbReference type="SUPFAM" id="SSF47413">
    <property type="entry name" value="lambda repressor-like DNA-binding domains"/>
    <property type="match status" value="1"/>
</dbReference>
<reference evidence="2 3" key="1">
    <citation type="submission" date="2023-06" db="EMBL/GenBank/DDBJ databases">
        <authorList>
            <person name="Yushchuk O."/>
            <person name="Binda E."/>
            <person name="Ruckert-Reed C."/>
            <person name="Fedorenko V."/>
            <person name="Kalinowski J."/>
            <person name="Marinelli F."/>
        </authorList>
    </citation>
    <scope>NUCLEOTIDE SEQUENCE [LARGE SCALE GENOMIC DNA]</scope>
    <source>
        <strain evidence="2 3">NRRL 3884</strain>
    </source>
</reference>
<accession>A0ABY8W9A4</accession>
<dbReference type="InterPro" id="IPR043917">
    <property type="entry name" value="DUF5753"/>
</dbReference>
<dbReference type="InterPro" id="IPR001387">
    <property type="entry name" value="Cro/C1-type_HTH"/>
</dbReference>
<evidence type="ECO:0000313" key="3">
    <source>
        <dbReference type="Proteomes" id="UP001240150"/>
    </source>
</evidence>
<dbReference type="Proteomes" id="UP001240150">
    <property type="component" value="Chromosome"/>
</dbReference>
<protein>
    <submittedName>
        <fullName evidence="2">Helix-turn-helix transcriptional regulator</fullName>
    </submittedName>
</protein>